<dbReference type="GO" id="GO:0004622">
    <property type="term" value="F:phosphatidylcholine lysophospholipase activity"/>
    <property type="evidence" value="ECO:0007669"/>
    <property type="project" value="TreeGrafter"/>
</dbReference>
<dbReference type="Proteomes" id="UP000011740">
    <property type="component" value="Unassembled WGS sequence"/>
</dbReference>
<evidence type="ECO:0000313" key="2">
    <source>
        <dbReference type="EMBL" id="EMF02663.1"/>
    </source>
</evidence>
<sequence>MLAAVLLAGTGAVHASDGEPGDRGTHWKVPRLVVMPLGDSITYGVGSSDGSGYRGTLRNRLAKHAGTLDFVGSERSGRLPDPDNEGHPGWQIDDISTNIGTWLPAAKPNVVLLHIGTNDLAYDYGYGVDDAPGRLGELIDRITSAAPDMTVLVSTLVPAGDPRTRKRIDAFNAAVPTVVAERRRRGFHIGHVDMGRLTKQDLIDRLHPNDDGFAKMSDVFYDGIARAAVAGWIRQQVGVKPAPTPKVSPDNRRER</sequence>
<proteinExistence type="predicted"/>
<dbReference type="Gene3D" id="3.40.50.1110">
    <property type="entry name" value="SGNH hydrolase"/>
    <property type="match status" value="1"/>
</dbReference>
<reference evidence="2 3" key="1">
    <citation type="journal article" date="2013" name="Genome Announc.">
        <title>Whole-Genome Shotgun Assembly and Analysis of the Genome of Streptomyces mobaraensis DSM 40847, a Strain for Industrial Production of Microbial Transglutaminase.</title>
        <authorList>
            <person name="Yang H."/>
            <person name="He T."/>
            <person name="Wu W."/>
            <person name="Zhu W."/>
            <person name="Lu B."/>
            <person name="Sun W."/>
        </authorList>
    </citation>
    <scope>NUCLEOTIDE SEQUENCE [LARGE SCALE GENOMIC DNA]</scope>
    <source>
        <strain evidence="2 3">DSM 40847</strain>
    </source>
</reference>
<dbReference type="AlphaFoldDB" id="M3B9F0"/>
<dbReference type="RefSeq" id="WP_004937720.1">
    <property type="nucleotide sequence ID" value="NZ_AORZ01000001.1"/>
</dbReference>
<dbReference type="STRING" id="1223523.H340_00670"/>
<organism evidence="2 3">
    <name type="scientific">Streptomyces mobaraensis (strain ATCC 29032 / DSM 40847 / JCM 4168 / NBRC 13819 / NCIMB 11159 / IPCR 16-22)</name>
    <dbReference type="NCBI Taxonomy" id="1223523"/>
    <lineage>
        <taxon>Bacteria</taxon>
        <taxon>Bacillati</taxon>
        <taxon>Actinomycetota</taxon>
        <taxon>Actinomycetes</taxon>
        <taxon>Kitasatosporales</taxon>
        <taxon>Streptomycetaceae</taxon>
        <taxon>Streptomyces</taxon>
    </lineage>
</organism>
<feature type="domain" description="SGNH hydrolase-type esterase" evidence="1">
    <location>
        <begin position="37"/>
        <end position="213"/>
    </location>
</feature>
<protein>
    <submittedName>
        <fullName evidence="2">Glycosyl hydrolase</fullName>
    </submittedName>
</protein>
<evidence type="ECO:0000313" key="3">
    <source>
        <dbReference type="Proteomes" id="UP000011740"/>
    </source>
</evidence>
<evidence type="ECO:0000259" key="1">
    <source>
        <dbReference type="Pfam" id="PF13472"/>
    </source>
</evidence>
<dbReference type="PANTHER" id="PTHR30383">
    <property type="entry name" value="THIOESTERASE 1/PROTEASE 1/LYSOPHOSPHOLIPASE L1"/>
    <property type="match status" value="1"/>
</dbReference>
<dbReference type="PANTHER" id="PTHR30383:SF5">
    <property type="entry name" value="SGNH HYDROLASE-TYPE ESTERASE DOMAIN-CONTAINING PROTEIN"/>
    <property type="match status" value="1"/>
</dbReference>
<dbReference type="EMBL" id="AORZ01000001">
    <property type="protein sequence ID" value="EMF02663.1"/>
    <property type="molecule type" value="Genomic_DNA"/>
</dbReference>
<comment type="caution">
    <text evidence="2">The sequence shown here is derived from an EMBL/GenBank/DDBJ whole genome shotgun (WGS) entry which is preliminary data.</text>
</comment>
<accession>M3B9F0</accession>
<keyword evidence="2" id="KW-0378">Hydrolase</keyword>
<dbReference type="SUPFAM" id="SSF52266">
    <property type="entry name" value="SGNH hydrolase"/>
    <property type="match status" value="1"/>
</dbReference>
<name>M3B9F0_STRM1</name>
<gene>
    <name evidence="2" type="ORF">H340_00670</name>
</gene>
<dbReference type="InterPro" id="IPR051532">
    <property type="entry name" value="Ester_Hydrolysis_Enzymes"/>
</dbReference>
<dbReference type="PATRIC" id="fig|1223523.3.peg.142"/>
<dbReference type="CDD" id="cd01833">
    <property type="entry name" value="XynB_like"/>
    <property type="match status" value="1"/>
</dbReference>
<dbReference type="eggNOG" id="COG2755">
    <property type="taxonomic scope" value="Bacteria"/>
</dbReference>
<dbReference type="InterPro" id="IPR013830">
    <property type="entry name" value="SGNH_hydro"/>
</dbReference>
<dbReference type="Pfam" id="PF13472">
    <property type="entry name" value="Lipase_GDSL_2"/>
    <property type="match status" value="1"/>
</dbReference>
<dbReference type="InterPro" id="IPR036514">
    <property type="entry name" value="SGNH_hydro_sf"/>
</dbReference>